<proteinExistence type="predicted"/>
<reference evidence="2" key="1">
    <citation type="submission" date="2016-11" db="UniProtKB">
        <authorList>
            <consortium name="WormBaseParasite"/>
        </authorList>
    </citation>
    <scope>IDENTIFICATION</scope>
    <source>
        <strain evidence="2">KR3021</strain>
    </source>
</reference>
<dbReference type="WBParaSite" id="RSKR_0000009600.1">
    <property type="protein sequence ID" value="RSKR_0000009600.1"/>
    <property type="gene ID" value="RSKR_0000009600"/>
</dbReference>
<protein>
    <submittedName>
        <fullName evidence="2">Lipase</fullName>
    </submittedName>
</protein>
<dbReference type="Proteomes" id="UP000095286">
    <property type="component" value="Unplaced"/>
</dbReference>
<organism evidence="1 2">
    <name type="scientific">Rhabditophanes sp. KR3021</name>
    <dbReference type="NCBI Taxonomy" id="114890"/>
    <lineage>
        <taxon>Eukaryota</taxon>
        <taxon>Metazoa</taxon>
        <taxon>Ecdysozoa</taxon>
        <taxon>Nematoda</taxon>
        <taxon>Chromadorea</taxon>
        <taxon>Rhabditida</taxon>
        <taxon>Tylenchina</taxon>
        <taxon>Panagrolaimomorpha</taxon>
        <taxon>Strongyloidoidea</taxon>
        <taxon>Alloionematidae</taxon>
        <taxon>Rhabditophanes</taxon>
    </lineage>
</organism>
<evidence type="ECO:0000313" key="1">
    <source>
        <dbReference type="Proteomes" id="UP000095286"/>
    </source>
</evidence>
<accession>A0AC35TFS8</accession>
<sequence>MCKLAGYPVEEISCTTKDGYILRIHRIPHGTSKESQIFKKKPVIFLQHGLEASSCTFTSNEPHQSAAFMFADTGFDVFLGNFRGNVYSRQHTTLKNTDKEFWNFSFDQMIKYDLDAMIDKALEVTGEESLYYVGHSQGTLTMFGKLATDPSFAPKIRWFFALAPICTAKYIKGTLRVLSTLAKPSESLLFYFKEGKMFPRAKWLKTLTEKAVKVWLFNKIALSSVYQLVGPNSNQLNESRFPIYVKQMLQGTSSKNWQHYLQLVYSGQFQMFDNRNKTKNIEMYGQEKPPVYDISNVNTPIVLFWSEKDFLSTEKDLNESIIPNLRADIIKASYKLPKFNHMDYIWGNKAGNKIYKPIIETVWGDWSAQKGRQS</sequence>
<name>A0AC35TFS8_9BILA</name>
<evidence type="ECO:0000313" key="2">
    <source>
        <dbReference type="WBParaSite" id="RSKR_0000009600.1"/>
    </source>
</evidence>